<keyword evidence="1" id="KW-0378">Hydrolase</keyword>
<protein>
    <submittedName>
        <fullName evidence="3">Serine protease</fullName>
    </submittedName>
</protein>
<organism evidence="3 4">
    <name type="scientific">Staphylococcus devriesei</name>
    <dbReference type="NCBI Taxonomy" id="586733"/>
    <lineage>
        <taxon>Bacteria</taxon>
        <taxon>Bacillati</taxon>
        <taxon>Bacillota</taxon>
        <taxon>Bacilli</taxon>
        <taxon>Bacillales</taxon>
        <taxon>Staphylococcaceae</taxon>
        <taxon>Staphylococcus</taxon>
    </lineage>
</organism>
<dbReference type="RefSeq" id="WP_107506233.1">
    <property type="nucleotide sequence ID" value="NZ_CP130489.1"/>
</dbReference>
<evidence type="ECO:0000256" key="2">
    <source>
        <dbReference type="SAM" id="SignalP"/>
    </source>
</evidence>
<dbReference type="Gene3D" id="2.40.10.10">
    <property type="entry name" value="Trypsin-like serine proteases"/>
    <property type="match status" value="2"/>
</dbReference>
<name>A0A2T4KG70_9STAP</name>
<accession>A0A2T4KG70</accession>
<keyword evidence="2" id="KW-0732">Signal</keyword>
<dbReference type="SUPFAM" id="SSF50494">
    <property type="entry name" value="Trypsin-like serine proteases"/>
    <property type="match status" value="1"/>
</dbReference>
<evidence type="ECO:0000313" key="4">
    <source>
        <dbReference type="Proteomes" id="UP000242547"/>
    </source>
</evidence>
<dbReference type="GO" id="GO:0006508">
    <property type="term" value="P:proteolysis"/>
    <property type="evidence" value="ECO:0007669"/>
    <property type="project" value="UniProtKB-KW"/>
</dbReference>
<keyword evidence="1" id="KW-0720">Serine protease</keyword>
<evidence type="ECO:0000313" key="3">
    <source>
        <dbReference type="EMBL" id="PTE72000.1"/>
    </source>
</evidence>
<dbReference type="EMBL" id="PYZL01000062">
    <property type="protein sequence ID" value="PTE72000.1"/>
    <property type="molecule type" value="Genomic_DNA"/>
</dbReference>
<gene>
    <name evidence="3" type="ORF">BUY44_08680</name>
</gene>
<dbReference type="AlphaFoldDB" id="A0A2T4KG70"/>
<feature type="signal peptide" evidence="2">
    <location>
        <begin position="1"/>
        <end position="29"/>
    </location>
</feature>
<dbReference type="InterPro" id="IPR043504">
    <property type="entry name" value="Peptidase_S1_PA_chymotrypsin"/>
</dbReference>
<sequence length="278" mass="30182">MKKLTKLSGVIGAVALSATFLLPTNDVDAAVASYPYNGLSNTNYYQAANLKARAGSISINRITNPSKSGYDAVGRVTNLDGWKGKNKDSMGTGFIIGPHTYMTNLHVVQDGNGKVASPKDVKIVTGRNGSTKKYTFKSTQIKRVPNADAVIVHTKEDMSRYLKPLKLASTTTINKLKTGSKIKAPGYDKYYKYGPTEDNTRMWESHARFLKTTTNGREIMNKQIFRSGGSGSPMLTSSNQVIGISAYGWNLNGTTGNELAGGFKFTGSIRSFIVKNIK</sequence>
<keyword evidence="3" id="KW-0645">Protease</keyword>
<dbReference type="Proteomes" id="UP000242547">
    <property type="component" value="Unassembled WGS sequence"/>
</dbReference>
<dbReference type="Pfam" id="PF13365">
    <property type="entry name" value="Trypsin_2"/>
    <property type="match status" value="1"/>
</dbReference>
<dbReference type="InterPro" id="IPR009003">
    <property type="entry name" value="Peptidase_S1_PA"/>
</dbReference>
<reference evidence="3 4" key="1">
    <citation type="journal article" date="2016" name="Front. Microbiol.">
        <title>Comprehensive Phylogenetic Analysis of Bovine Non-aureus Staphylococci Species Based on Whole-Genome Sequencing.</title>
        <authorList>
            <person name="Naushad S."/>
            <person name="Barkema H.W."/>
            <person name="Luby C."/>
            <person name="Condas L.A."/>
            <person name="Nobrega D.B."/>
            <person name="Carson D.A."/>
            <person name="De Buck J."/>
        </authorList>
    </citation>
    <scope>NUCLEOTIDE SEQUENCE [LARGE SCALE GENOMIC DNA]</scope>
    <source>
        <strain evidence="3 4">SNUC 761</strain>
    </source>
</reference>
<evidence type="ECO:0000256" key="1">
    <source>
        <dbReference type="ARBA" id="ARBA00022825"/>
    </source>
</evidence>
<proteinExistence type="predicted"/>
<dbReference type="GO" id="GO:0008236">
    <property type="term" value="F:serine-type peptidase activity"/>
    <property type="evidence" value="ECO:0007669"/>
    <property type="project" value="UniProtKB-KW"/>
</dbReference>
<feature type="chain" id="PRO_5043160843" evidence="2">
    <location>
        <begin position="30"/>
        <end position="278"/>
    </location>
</feature>
<comment type="caution">
    <text evidence="3">The sequence shown here is derived from an EMBL/GenBank/DDBJ whole genome shotgun (WGS) entry which is preliminary data.</text>
</comment>